<dbReference type="InterPro" id="IPR029046">
    <property type="entry name" value="LolA/LolB/LppX"/>
</dbReference>
<dbReference type="KEGG" id="tvr:TVD_11545"/>
<name>A0A0G3G3Z4_9GAMM</name>
<protein>
    <recommendedName>
        <fullName evidence="7">Outer membrane lipoprotein carrier protein LolA</fullName>
    </recommendedName>
</protein>
<evidence type="ECO:0000313" key="6">
    <source>
        <dbReference type="Proteomes" id="UP000064201"/>
    </source>
</evidence>
<gene>
    <name evidence="5" type="ORF">TVD_11545</name>
</gene>
<evidence type="ECO:0000256" key="4">
    <source>
        <dbReference type="ARBA" id="ARBA00022927"/>
    </source>
</evidence>
<accession>A0A0G3G3Z4</accession>
<dbReference type="EMBL" id="CP011367">
    <property type="protein sequence ID" value="AKJ95948.1"/>
    <property type="molecule type" value="Genomic_DNA"/>
</dbReference>
<dbReference type="Gene3D" id="2.50.20.10">
    <property type="entry name" value="Lipoprotein localisation LolA/LolB/LppX"/>
    <property type="match status" value="1"/>
</dbReference>
<proteinExistence type="predicted"/>
<dbReference type="RefSeq" id="WP_047251652.1">
    <property type="nucleotide sequence ID" value="NZ_CP011367.1"/>
</dbReference>
<dbReference type="OrthoDB" id="5795106at2"/>
<reference evidence="5 6" key="1">
    <citation type="submission" date="2015-04" db="EMBL/GenBank/DDBJ databases">
        <title>Complete Sequence for the Genome of the Thioalkalivibrio versutus D301.</title>
        <authorList>
            <person name="Mu T."/>
            <person name="Zhou J."/>
            <person name="Xu X."/>
        </authorList>
    </citation>
    <scope>NUCLEOTIDE SEQUENCE [LARGE SCALE GENOMIC DNA]</scope>
    <source>
        <strain evidence="5 6">D301</strain>
    </source>
</reference>
<sequence length="181" mass="19893">MGLLVPVSALANDTLGALLEALTTERAATLAFEERRDDPMLEFPETRSGSLAFEPPDTLTRQVDGPRGETVHIEGDTLTLERRGSSREIDLNEQPALATLAGLFRALLTGDRETLESDFEIDVTGDIDAWTLALVPRDRALRRMVPELTLKGADGELLELVTIEAGGHHSRMRFEPPQYAD</sequence>
<dbReference type="SUPFAM" id="SSF89392">
    <property type="entry name" value="Prokaryotic lipoproteins and lipoprotein localization factors"/>
    <property type="match status" value="1"/>
</dbReference>
<evidence type="ECO:0000313" key="5">
    <source>
        <dbReference type="EMBL" id="AKJ95948.1"/>
    </source>
</evidence>
<dbReference type="GO" id="GO:0015031">
    <property type="term" value="P:protein transport"/>
    <property type="evidence" value="ECO:0007669"/>
    <property type="project" value="UniProtKB-KW"/>
</dbReference>
<evidence type="ECO:0000256" key="3">
    <source>
        <dbReference type="ARBA" id="ARBA00022729"/>
    </source>
</evidence>
<evidence type="ECO:0000256" key="1">
    <source>
        <dbReference type="ARBA" id="ARBA00011245"/>
    </source>
</evidence>
<dbReference type="PATRIC" id="fig|106634.4.peg.2357"/>
<keyword evidence="2" id="KW-0813">Transport</keyword>
<organism evidence="5 6">
    <name type="scientific">Thioalkalivibrio versutus</name>
    <dbReference type="NCBI Taxonomy" id="106634"/>
    <lineage>
        <taxon>Bacteria</taxon>
        <taxon>Pseudomonadati</taxon>
        <taxon>Pseudomonadota</taxon>
        <taxon>Gammaproteobacteria</taxon>
        <taxon>Chromatiales</taxon>
        <taxon>Ectothiorhodospiraceae</taxon>
        <taxon>Thioalkalivibrio</taxon>
    </lineage>
</organism>
<keyword evidence="4" id="KW-0653">Protein transport</keyword>
<keyword evidence="6" id="KW-1185">Reference proteome</keyword>
<dbReference type="CDD" id="cd16325">
    <property type="entry name" value="LolA"/>
    <property type="match status" value="1"/>
</dbReference>
<evidence type="ECO:0008006" key="7">
    <source>
        <dbReference type="Google" id="ProtNLM"/>
    </source>
</evidence>
<dbReference type="Pfam" id="PF19574">
    <property type="entry name" value="LolA_3"/>
    <property type="match status" value="1"/>
</dbReference>
<evidence type="ECO:0000256" key="2">
    <source>
        <dbReference type="ARBA" id="ARBA00022448"/>
    </source>
</evidence>
<dbReference type="InterPro" id="IPR004564">
    <property type="entry name" value="OM_lipoprot_carrier_LolA-like"/>
</dbReference>
<comment type="subunit">
    <text evidence="1">Monomer.</text>
</comment>
<keyword evidence="3" id="KW-0732">Signal</keyword>
<dbReference type="AlphaFoldDB" id="A0A0G3G3Z4"/>
<dbReference type="STRING" id="106634.TVD_11545"/>
<dbReference type="Proteomes" id="UP000064201">
    <property type="component" value="Chromosome"/>
</dbReference>